<dbReference type="Pfam" id="PF01370">
    <property type="entry name" value="Epimerase"/>
    <property type="match status" value="1"/>
</dbReference>
<dbReference type="KEGG" id="tvi:Thivi_2686"/>
<dbReference type="Gene3D" id="3.40.50.720">
    <property type="entry name" value="NAD(P)-binding Rossmann-like Domain"/>
    <property type="match status" value="1"/>
</dbReference>
<protein>
    <submittedName>
        <fullName evidence="2">Nucleoside-diphosphate-sugar epimerase</fullName>
    </submittedName>
</protein>
<dbReference type="PANTHER" id="PTHR48079">
    <property type="entry name" value="PROTEIN YEEZ"/>
    <property type="match status" value="1"/>
</dbReference>
<proteinExistence type="predicted"/>
<dbReference type="STRING" id="765911.Thivi_2686"/>
<evidence type="ECO:0000313" key="2">
    <source>
        <dbReference type="EMBL" id="AFL74605.1"/>
    </source>
</evidence>
<dbReference type="HOGENOM" id="CLU_007383_6_1_6"/>
<name>I3YC87_THIV6</name>
<dbReference type="eggNOG" id="COG0451">
    <property type="taxonomic scope" value="Bacteria"/>
</dbReference>
<dbReference type="InterPro" id="IPR001509">
    <property type="entry name" value="Epimerase_deHydtase"/>
</dbReference>
<dbReference type="GO" id="GO:0004029">
    <property type="term" value="F:aldehyde dehydrogenase (NAD+) activity"/>
    <property type="evidence" value="ECO:0007669"/>
    <property type="project" value="TreeGrafter"/>
</dbReference>
<dbReference type="OrthoDB" id="9801056at2"/>
<dbReference type="InterPro" id="IPR051783">
    <property type="entry name" value="NAD(P)-dependent_oxidoreduct"/>
</dbReference>
<evidence type="ECO:0000313" key="3">
    <source>
        <dbReference type="Proteomes" id="UP000006062"/>
    </source>
</evidence>
<evidence type="ECO:0000259" key="1">
    <source>
        <dbReference type="Pfam" id="PF01370"/>
    </source>
</evidence>
<reference evidence="2 3" key="1">
    <citation type="submission" date="2012-06" db="EMBL/GenBank/DDBJ databases">
        <title>Complete sequence of Thiocystis violascens DSM 198.</title>
        <authorList>
            <consortium name="US DOE Joint Genome Institute"/>
            <person name="Lucas S."/>
            <person name="Han J."/>
            <person name="Lapidus A."/>
            <person name="Cheng J.-F."/>
            <person name="Goodwin L."/>
            <person name="Pitluck S."/>
            <person name="Peters L."/>
            <person name="Ovchinnikova G."/>
            <person name="Teshima H."/>
            <person name="Detter J.C."/>
            <person name="Han C."/>
            <person name="Tapia R."/>
            <person name="Land M."/>
            <person name="Hauser L."/>
            <person name="Kyrpides N."/>
            <person name="Ivanova N."/>
            <person name="Pagani I."/>
            <person name="Vogl K."/>
            <person name="Liu Z."/>
            <person name="Frigaard N.-U."/>
            <person name="Bryant D."/>
            <person name="Woyke T."/>
        </authorList>
    </citation>
    <scope>NUCLEOTIDE SEQUENCE [LARGE SCALE GENOMIC DNA]</scope>
    <source>
        <strain evidence="3">ATCC 17096 / DSM 198 / 6111</strain>
    </source>
</reference>
<keyword evidence="3" id="KW-1185">Reference proteome</keyword>
<feature type="domain" description="NAD-dependent epimerase/dehydratase" evidence="1">
    <location>
        <begin position="14"/>
        <end position="243"/>
    </location>
</feature>
<sequence length="347" mass="37869">MTGGHAESLRGVPVLVTGATGKLGRHLVTALLGEGARVAILTRDCRRAGALWPGAPIDCRRADLTDAASLNAVLDGIDTVFHLASYSPAPGEPDIYEAPSHWPITAIGTRNLTRVVAVSQVRHLVYASSVKAMGDAAGARGRPADEDDEPQPETLYGRAKLDAERSILALGLAQPIQVSVLRLPMVYGLKGQGNVARLIDAIARRRFPPWPRVDNRRSAVHVADAVRALLVLARDPRVNGQVYLVTDGRQYSTRWLYERICLALGRPIPAWAVPLWALRFAAELGSRIERVSGRSMPLNLNGLSKLTGDAWYSSEKLRRELEFIPEHDLEQDIPRMVSESLAARRVG</sequence>
<dbReference type="PANTHER" id="PTHR48079:SF6">
    <property type="entry name" value="NAD(P)-BINDING DOMAIN-CONTAINING PROTEIN-RELATED"/>
    <property type="match status" value="1"/>
</dbReference>
<dbReference type="AlphaFoldDB" id="I3YC87"/>
<dbReference type="SUPFAM" id="SSF51735">
    <property type="entry name" value="NAD(P)-binding Rossmann-fold domains"/>
    <property type="match status" value="1"/>
</dbReference>
<dbReference type="InterPro" id="IPR036291">
    <property type="entry name" value="NAD(P)-bd_dom_sf"/>
</dbReference>
<dbReference type="EMBL" id="CP003154">
    <property type="protein sequence ID" value="AFL74605.1"/>
    <property type="molecule type" value="Genomic_DNA"/>
</dbReference>
<dbReference type="RefSeq" id="WP_014779039.1">
    <property type="nucleotide sequence ID" value="NC_018012.1"/>
</dbReference>
<accession>I3YC87</accession>
<dbReference type="GO" id="GO:0005737">
    <property type="term" value="C:cytoplasm"/>
    <property type="evidence" value="ECO:0007669"/>
    <property type="project" value="TreeGrafter"/>
</dbReference>
<organism evidence="2 3">
    <name type="scientific">Thiocystis violascens (strain ATCC 17096 / DSM 198 / 6111)</name>
    <name type="common">Chromatium violascens</name>
    <dbReference type="NCBI Taxonomy" id="765911"/>
    <lineage>
        <taxon>Bacteria</taxon>
        <taxon>Pseudomonadati</taxon>
        <taxon>Pseudomonadota</taxon>
        <taxon>Gammaproteobacteria</taxon>
        <taxon>Chromatiales</taxon>
        <taxon>Chromatiaceae</taxon>
        <taxon>Thiocystis</taxon>
    </lineage>
</organism>
<dbReference type="Proteomes" id="UP000006062">
    <property type="component" value="Chromosome"/>
</dbReference>
<gene>
    <name evidence="2" type="ordered locus">Thivi_2686</name>
</gene>